<evidence type="ECO:0000256" key="6">
    <source>
        <dbReference type="ARBA" id="ARBA00031849"/>
    </source>
</evidence>
<dbReference type="Gene3D" id="3.90.1200.10">
    <property type="match status" value="1"/>
</dbReference>
<proteinExistence type="inferred from homology"/>
<dbReference type="PANTHER" id="PTHR36091:SF1">
    <property type="entry name" value="ALTERED INHERITANCE OF MITOCHONDRIA PROTEIN 9, MITOCHONDRIAL"/>
    <property type="match status" value="1"/>
</dbReference>
<evidence type="ECO:0000256" key="2">
    <source>
        <dbReference type="ARBA" id="ARBA00005543"/>
    </source>
</evidence>
<evidence type="ECO:0000256" key="3">
    <source>
        <dbReference type="ARBA" id="ARBA00016197"/>
    </source>
</evidence>
<dbReference type="GO" id="GO:0005739">
    <property type="term" value="C:mitochondrion"/>
    <property type="evidence" value="ECO:0007669"/>
    <property type="project" value="UniProtKB-SubCell"/>
</dbReference>
<evidence type="ECO:0000256" key="1">
    <source>
        <dbReference type="ARBA" id="ARBA00004173"/>
    </source>
</evidence>
<evidence type="ECO:0000313" key="7">
    <source>
        <dbReference type="EMBL" id="KAJ9488871.1"/>
    </source>
</evidence>
<dbReference type="AlphaFoldDB" id="A0AAI9TKP7"/>
<accession>A0AAI9TKP7</accession>
<sequence>MDNGCEVFAKLPNPNAGAARFTIASEVATRKLLSEVLKAPVPRVLAWSFDAASNHVGAEYIIEEKAHGVRLGSVWTQWPRNAKLQLITQLIDIQNTLANVTFDMHGCIYFRDDLRALGEEPEEANIQSATASIPGIFAIGPLTTGELWNGVRSGMNLDRGPWNDPSDYTLALSRNEIAYIKSYAITRMNYYRSLNTQEHPEGGLALLTQYMKVAPYLIPQSTNEAVCNEVASNNVLTHPDLHLDNIFVDPETLQITRIVDWQSAFVAPLFYHADVPRMCTHRGHLREGWVVPERSEEFDTLSAEEQRKIDDDLESQVLHKYYEAQMYKRSPRYCFTNEDVELHSKEEENINGVGKLLTLFRDEFMLPVGGMVEPKDYEIAQKNNRKFKDIFIGLAKDDEEKELFTKLWPYQEPADTEGL</sequence>
<organism evidence="7 8">
    <name type="scientific">Penicillium thymicola</name>
    <dbReference type="NCBI Taxonomy" id="293382"/>
    <lineage>
        <taxon>Eukaryota</taxon>
        <taxon>Fungi</taxon>
        <taxon>Dikarya</taxon>
        <taxon>Ascomycota</taxon>
        <taxon>Pezizomycotina</taxon>
        <taxon>Eurotiomycetes</taxon>
        <taxon>Eurotiomycetidae</taxon>
        <taxon>Eurotiales</taxon>
        <taxon>Aspergillaceae</taxon>
        <taxon>Penicillium</taxon>
    </lineage>
</organism>
<keyword evidence="8" id="KW-1185">Reference proteome</keyword>
<dbReference type="SUPFAM" id="SSF56112">
    <property type="entry name" value="Protein kinase-like (PK-like)"/>
    <property type="match status" value="1"/>
</dbReference>
<comment type="caution">
    <text evidence="7">The sequence shown here is derived from an EMBL/GenBank/DDBJ whole genome shotgun (WGS) entry which is preliminary data.</text>
</comment>
<name>A0AAI9TKP7_PENTH</name>
<evidence type="ECO:0000256" key="5">
    <source>
        <dbReference type="ARBA" id="ARBA00023128"/>
    </source>
</evidence>
<evidence type="ECO:0000256" key="4">
    <source>
        <dbReference type="ARBA" id="ARBA00022946"/>
    </source>
</evidence>
<keyword evidence="5" id="KW-0496">Mitochondrion</keyword>
<comment type="subcellular location">
    <subcellularLocation>
        <location evidence="1">Mitochondrion</location>
    </subcellularLocation>
</comment>
<evidence type="ECO:0000313" key="8">
    <source>
        <dbReference type="Proteomes" id="UP001227192"/>
    </source>
</evidence>
<dbReference type="InterPro" id="IPR051035">
    <property type="entry name" value="Mito_inheritance_9"/>
</dbReference>
<keyword evidence="4" id="KW-0809">Transit peptide</keyword>
<reference evidence="7" key="2">
    <citation type="journal article" date="2016" name="Fungal Biol.">
        <title>Ochratoxin A production by Penicillium thymicola.</title>
        <authorList>
            <person name="Nguyen H.D.T."/>
            <person name="McMullin D.R."/>
            <person name="Ponomareva E."/>
            <person name="Riley R."/>
            <person name="Pomraning K.R."/>
            <person name="Baker S.E."/>
            <person name="Seifert K.A."/>
        </authorList>
    </citation>
    <scope>NUCLEOTIDE SEQUENCE</scope>
    <source>
        <strain evidence="7">DAOM 180753</strain>
    </source>
</reference>
<dbReference type="PANTHER" id="PTHR36091">
    <property type="entry name" value="ALTERED INHERITANCE OF MITOCHONDRIA PROTEIN 9, MITOCHONDRIAL"/>
    <property type="match status" value="1"/>
</dbReference>
<gene>
    <name evidence="7" type="ORF">VN97_g4418</name>
</gene>
<reference evidence="7" key="1">
    <citation type="submission" date="2015-06" db="EMBL/GenBank/DDBJ databases">
        <authorList>
            <person name="Nguyen H."/>
        </authorList>
    </citation>
    <scope>NUCLEOTIDE SEQUENCE</scope>
    <source>
        <strain evidence="7">DAOM 180753</strain>
    </source>
</reference>
<comment type="similarity">
    <text evidence="2">Belongs to the AIM9 family.</text>
</comment>
<dbReference type="Proteomes" id="UP001227192">
    <property type="component" value="Unassembled WGS sequence"/>
</dbReference>
<dbReference type="EMBL" id="LACB01000102">
    <property type="protein sequence ID" value="KAJ9488871.1"/>
    <property type="molecule type" value="Genomic_DNA"/>
</dbReference>
<dbReference type="InterPro" id="IPR011009">
    <property type="entry name" value="Kinase-like_dom_sf"/>
</dbReference>
<protein>
    <recommendedName>
        <fullName evidence="3">Altered inheritance of mitochondria protein 9, mitochondrial</fullName>
    </recommendedName>
    <alternativeName>
        <fullName evidence="6">Found in mitochondrial proteome protein 29</fullName>
    </alternativeName>
</protein>